<sequence>MALTTPFLSPALPLLFPLSINRELMTRGACSWLPNLSTRSVFSLVVELAAAAPIRHRRSHRTPPVASTWVPERLVDPAAGVPLSRLPVGVPASSLTITSSPVALCVETEKRRLKVEERDIFAKLIL</sequence>
<evidence type="ECO:0000313" key="1">
    <source>
        <dbReference type="EnsemblPlants" id="Zm00001eb026520_P001"/>
    </source>
</evidence>
<dbReference type="Proteomes" id="UP000007305">
    <property type="component" value="Chromosome 1"/>
</dbReference>
<reference evidence="2" key="1">
    <citation type="submission" date="2015-12" db="EMBL/GenBank/DDBJ databases">
        <title>Update maize B73 reference genome by single molecule sequencing technologies.</title>
        <authorList>
            <consortium name="Maize Genome Sequencing Project"/>
            <person name="Ware D."/>
        </authorList>
    </citation>
    <scope>NUCLEOTIDE SEQUENCE [LARGE SCALE GENOMIC DNA]</scope>
    <source>
        <strain evidence="2">cv. B73</strain>
    </source>
</reference>
<accession>A0A804LPM6</accession>
<evidence type="ECO:0000313" key="2">
    <source>
        <dbReference type="Proteomes" id="UP000007305"/>
    </source>
</evidence>
<keyword evidence="2" id="KW-1185">Reference proteome</keyword>
<dbReference type="InParanoid" id="A0A804LPM6"/>
<proteinExistence type="predicted"/>
<dbReference type="Gramene" id="Zm00001eb026520_T001">
    <property type="protein sequence ID" value="Zm00001eb026520_P001"/>
    <property type="gene ID" value="Zm00001eb026520"/>
</dbReference>
<dbReference type="EnsemblPlants" id="Zm00001eb026520_T001">
    <property type="protein sequence ID" value="Zm00001eb026520_P001"/>
    <property type="gene ID" value="Zm00001eb026520"/>
</dbReference>
<protein>
    <submittedName>
        <fullName evidence="1">Uncharacterized protein</fullName>
    </submittedName>
</protein>
<reference evidence="1" key="2">
    <citation type="submission" date="2019-07" db="EMBL/GenBank/DDBJ databases">
        <authorList>
            <person name="Seetharam A."/>
            <person name="Woodhouse M."/>
            <person name="Cannon E."/>
        </authorList>
    </citation>
    <scope>NUCLEOTIDE SEQUENCE [LARGE SCALE GENOMIC DNA]</scope>
    <source>
        <strain evidence="1">cv. B73</strain>
    </source>
</reference>
<dbReference type="AlphaFoldDB" id="A0A804LPM6"/>
<name>A0A804LPM6_MAIZE</name>
<reference evidence="1" key="3">
    <citation type="submission" date="2021-05" db="UniProtKB">
        <authorList>
            <consortium name="EnsemblPlants"/>
        </authorList>
    </citation>
    <scope>IDENTIFICATION</scope>
    <source>
        <strain evidence="1">cv. B73</strain>
    </source>
</reference>
<organism evidence="1 2">
    <name type="scientific">Zea mays</name>
    <name type="common">Maize</name>
    <dbReference type="NCBI Taxonomy" id="4577"/>
    <lineage>
        <taxon>Eukaryota</taxon>
        <taxon>Viridiplantae</taxon>
        <taxon>Streptophyta</taxon>
        <taxon>Embryophyta</taxon>
        <taxon>Tracheophyta</taxon>
        <taxon>Spermatophyta</taxon>
        <taxon>Magnoliopsida</taxon>
        <taxon>Liliopsida</taxon>
        <taxon>Poales</taxon>
        <taxon>Poaceae</taxon>
        <taxon>PACMAD clade</taxon>
        <taxon>Panicoideae</taxon>
        <taxon>Andropogonodae</taxon>
        <taxon>Andropogoneae</taxon>
        <taxon>Tripsacinae</taxon>
        <taxon>Zea</taxon>
    </lineage>
</organism>